<dbReference type="GO" id="GO:0005783">
    <property type="term" value="C:endoplasmic reticulum"/>
    <property type="evidence" value="ECO:0007669"/>
    <property type="project" value="TreeGrafter"/>
</dbReference>
<name>A0A835Z7K3_9STRA</name>
<dbReference type="AlphaFoldDB" id="A0A835Z7K3"/>
<comment type="caution">
    <text evidence="2">The sequence shown here is derived from an EMBL/GenBank/DDBJ whole genome shotgun (WGS) entry which is preliminary data.</text>
</comment>
<gene>
    <name evidence="2" type="ORF">JKP88DRAFT_304075</name>
</gene>
<dbReference type="OrthoDB" id="448649at2759"/>
<dbReference type="PANTHER" id="PTHR19316:SF18">
    <property type="entry name" value="HSP70-BINDING PROTEIN 1"/>
    <property type="match status" value="1"/>
</dbReference>
<sequence length="531" mass="54572">MRQVKVAALAVALLTAALWSGAAAIQLASSNDSAPEEPFHLEATWDAEQQQLQHQPQAEATAGQKTGPTFTALDSEQVKKAAGLNIDLAALEKRTADSIRGIDDHPVQDTPEARTQRMLEALLELPREEQERMQLDAILALDPSERPPALQALWERRQAELKEIYAGMPTPAKILGSLIAILRSEASGDAVLLDALLDLEDHLSDVDMARDFHTLGGWHPLQALLHAERAPAVREHAAWVIGTAVKNVIEFHGWALETGPAAAADASESVAAADALESAAANASESAAATDALESGAATDASEGGAAADAAVAVAGAGDGLNAIDRLLECVADARHAGLQGKALYALASALRHNARAQAHFVTTGGLDALRNAAATAADDGGAAARGLLTKAITLVSDIVADEAHEEGSGGGAVAAGVARDERWCVLLHALLLRADAARGGTQLERALDAALVLAPLCGARPAGVALEARLAAMHTELGAAAAVAGSDGDGDGDGEYAAELLEKMRRAEDALQGVRRGAGAAAARGSGDEL</sequence>
<dbReference type="Proteomes" id="UP000664859">
    <property type="component" value="Unassembled WGS sequence"/>
</dbReference>
<dbReference type="GO" id="GO:0000774">
    <property type="term" value="F:adenyl-nucleotide exchange factor activity"/>
    <property type="evidence" value="ECO:0007669"/>
    <property type="project" value="TreeGrafter"/>
</dbReference>
<dbReference type="PANTHER" id="PTHR19316">
    <property type="entry name" value="PROTEIN FOLDING REGULATOR"/>
    <property type="match status" value="1"/>
</dbReference>
<feature type="signal peptide" evidence="1">
    <location>
        <begin position="1"/>
        <end position="24"/>
    </location>
</feature>
<keyword evidence="3" id="KW-1185">Reference proteome</keyword>
<proteinExistence type="predicted"/>
<feature type="chain" id="PRO_5032497905" description="Nucleotide exchange factor Fes1 domain-containing protein" evidence="1">
    <location>
        <begin position="25"/>
        <end position="531"/>
    </location>
</feature>
<reference evidence="2" key="1">
    <citation type="submission" date="2021-02" db="EMBL/GenBank/DDBJ databases">
        <title>First Annotated Genome of the Yellow-green Alga Tribonema minus.</title>
        <authorList>
            <person name="Mahan K.M."/>
        </authorList>
    </citation>
    <scope>NUCLEOTIDE SEQUENCE</scope>
    <source>
        <strain evidence="2">UTEX B ZZ1240</strain>
    </source>
</reference>
<organism evidence="2 3">
    <name type="scientific">Tribonema minus</name>
    <dbReference type="NCBI Taxonomy" id="303371"/>
    <lineage>
        <taxon>Eukaryota</taxon>
        <taxon>Sar</taxon>
        <taxon>Stramenopiles</taxon>
        <taxon>Ochrophyta</taxon>
        <taxon>PX clade</taxon>
        <taxon>Xanthophyceae</taxon>
        <taxon>Tribonematales</taxon>
        <taxon>Tribonemataceae</taxon>
        <taxon>Tribonema</taxon>
    </lineage>
</organism>
<protein>
    <recommendedName>
        <fullName evidence="4">Nucleotide exchange factor Fes1 domain-containing protein</fullName>
    </recommendedName>
</protein>
<dbReference type="InterPro" id="IPR016024">
    <property type="entry name" value="ARM-type_fold"/>
</dbReference>
<evidence type="ECO:0000313" key="3">
    <source>
        <dbReference type="Proteomes" id="UP000664859"/>
    </source>
</evidence>
<dbReference type="Gene3D" id="1.25.10.10">
    <property type="entry name" value="Leucine-rich Repeat Variant"/>
    <property type="match status" value="1"/>
</dbReference>
<dbReference type="InterPro" id="IPR011989">
    <property type="entry name" value="ARM-like"/>
</dbReference>
<dbReference type="EMBL" id="JAFCMP010000067">
    <property type="protein sequence ID" value="KAG5188676.1"/>
    <property type="molecule type" value="Genomic_DNA"/>
</dbReference>
<dbReference type="InterPro" id="IPR050693">
    <property type="entry name" value="Hsp70_NEF-Inhibitors"/>
</dbReference>
<accession>A0A835Z7K3</accession>
<dbReference type="SUPFAM" id="SSF48371">
    <property type="entry name" value="ARM repeat"/>
    <property type="match status" value="1"/>
</dbReference>
<evidence type="ECO:0000313" key="2">
    <source>
        <dbReference type="EMBL" id="KAG5188676.1"/>
    </source>
</evidence>
<evidence type="ECO:0008006" key="4">
    <source>
        <dbReference type="Google" id="ProtNLM"/>
    </source>
</evidence>
<keyword evidence="1" id="KW-0732">Signal</keyword>
<evidence type="ECO:0000256" key="1">
    <source>
        <dbReference type="SAM" id="SignalP"/>
    </source>
</evidence>